<feature type="domain" description="Orotidine 5'-phosphate decarboxylase" evidence="13">
    <location>
        <begin position="6"/>
        <end position="228"/>
    </location>
</feature>
<dbReference type="FunFam" id="3.20.20.70:FF:000015">
    <property type="entry name" value="Orotidine 5'-phosphate decarboxylase"/>
    <property type="match status" value="1"/>
</dbReference>
<evidence type="ECO:0000256" key="12">
    <source>
        <dbReference type="RuleBase" id="RU000512"/>
    </source>
</evidence>
<evidence type="ECO:0000256" key="4">
    <source>
        <dbReference type="ARBA" id="ARBA00022793"/>
    </source>
</evidence>
<dbReference type="EC" id="4.1.1.23" evidence="9"/>
<feature type="active site" description="Proton donor" evidence="9">
    <location>
        <position position="62"/>
    </location>
</feature>
<dbReference type="SMART" id="SM00934">
    <property type="entry name" value="OMPdecase"/>
    <property type="match status" value="1"/>
</dbReference>
<keyword evidence="5 9" id="KW-0665">Pyrimidine biosynthesis</keyword>
<comment type="subunit">
    <text evidence="3 9">Homodimer.</text>
</comment>
<feature type="binding site" evidence="9 11">
    <location>
        <position position="212"/>
    </location>
    <ligand>
        <name>substrate</name>
    </ligand>
</feature>
<dbReference type="Gene3D" id="3.20.20.70">
    <property type="entry name" value="Aldolase class I"/>
    <property type="match status" value="1"/>
</dbReference>
<dbReference type="SUPFAM" id="SSF51366">
    <property type="entry name" value="Ribulose-phoshate binding barrel"/>
    <property type="match status" value="1"/>
</dbReference>
<feature type="binding site" evidence="9 11">
    <location>
        <position position="12"/>
    </location>
    <ligand>
        <name>substrate</name>
    </ligand>
</feature>
<dbReference type="HAMAP" id="MF_01200_B">
    <property type="entry name" value="OMPdecase_type1_B"/>
    <property type="match status" value="1"/>
</dbReference>
<dbReference type="GO" id="GO:0004590">
    <property type="term" value="F:orotidine-5'-phosphate decarboxylase activity"/>
    <property type="evidence" value="ECO:0007669"/>
    <property type="project" value="UniProtKB-UniRule"/>
</dbReference>
<dbReference type="InterPro" id="IPR001754">
    <property type="entry name" value="OMPdeCOase_dom"/>
</dbReference>
<keyword evidence="15" id="KW-1185">Reference proteome</keyword>
<feature type="binding site" evidence="9 11">
    <location>
        <position position="213"/>
    </location>
    <ligand>
        <name>substrate</name>
    </ligand>
</feature>
<dbReference type="UniPathway" id="UPA00070">
    <property type="reaction ID" value="UER00120"/>
</dbReference>
<proteinExistence type="inferred from homology"/>
<comment type="function">
    <text evidence="1 9">Catalyzes the decarboxylation of orotidine 5'-monophosphate (OMP) to uridine 5'-monophosphate (UMP).</text>
</comment>
<dbReference type="InterPro" id="IPR018089">
    <property type="entry name" value="OMPdecase_AS"/>
</dbReference>
<dbReference type="InterPro" id="IPR011060">
    <property type="entry name" value="RibuloseP-bd_barrel"/>
</dbReference>
<feature type="active site" description="For OMPdecase activity" evidence="10">
    <location>
        <position position="60"/>
    </location>
</feature>
<feature type="active site" description="For OMPdecase activity" evidence="10">
    <location>
        <position position="65"/>
    </location>
</feature>
<evidence type="ECO:0000256" key="10">
    <source>
        <dbReference type="PIRSR" id="PIRSR614732-1"/>
    </source>
</evidence>
<comment type="catalytic activity">
    <reaction evidence="7 9 12">
        <text>orotidine 5'-phosphate + H(+) = UMP + CO2</text>
        <dbReference type="Rhea" id="RHEA:11596"/>
        <dbReference type="ChEBI" id="CHEBI:15378"/>
        <dbReference type="ChEBI" id="CHEBI:16526"/>
        <dbReference type="ChEBI" id="CHEBI:57538"/>
        <dbReference type="ChEBI" id="CHEBI:57865"/>
        <dbReference type="EC" id="4.1.1.23"/>
    </reaction>
</comment>
<dbReference type="EMBL" id="JOPB01000008">
    <property type="protein sequence ID" value="OUI78099.1"/>
    <property type="molecule type" value="Genomic_DNA"/>
</dbReference>
<dbReference type="PROSITE" id="PS00156">
    <property type="entry name" value="OMPDECASE"/>
    <property type="match status" value="1"/>
</dbReference>
<feature type="binding site" evidence="9 11">
    <location>
        <position position="183"/>
    </location>
    <ligand>
        <name>substrate</name>
    </ligand>
</feature>
<comment type="pathway">
    <text evidence="2 9 12">Pyrimidine metabolism; UMP biosynthesis via de novo pathway; UMP from orotate: step 2/2.</text>
</comment>
<evidence type="ECO:0000256" key="5">
    <source>
        <dbReference type="ARBA" id="ARBA00022975"/>
    </source>
</evidence>
<name>A0A251ZTV4_9PROT</name>
<evidence type="ECO:0000256" key="8">
    <source>
        <dbReference type="ARBA" id="ARBA00061012"/>
    </source>
</evidence>
<dbReference type="PANTHER" id="PTHR32119">
    <property type="entry name" value="OROTIDINE 5'-PHOSPHATE DECARBOXYLASE"/>
    <property type="match status" value="1"/>
</dbReference>
<dbReference type="GO" id="GO:0005829">
    <property type="term" value="C:cytosol"/>
    <property type="evidence" value="ECO:0007669"/>
    <property type="project" value="TreeGrafter"/>
</dbReference>
<dbReference type="GO" id="GO:0044205">
    <property type="term" value="P:'de novo' UMP biosynthetic process"/>
    <property type="evidence" value="ECO:0007669"/>
    <property type="project" value="UniProtKB-UniRule"/>
</dbReference>
<comment type="similarity">
    <text evidence="8 9">Belongs to the OMP decarboxylase family. Type 1 subfamily.</text>
</comment>
<evidence type="ECO:0000256" key="1">
    <source>
        <dbReference type="ARBA" id="ARBA00002356"/>
    </source>
</evidence>
<keyword evidence="4 9" id="KW-0210">Decarboxylase</keyword>
<evidence type="ECO:0000256" key="11">
    <source>
        <dbReference type="PIRSR" id="PIRSR614732-2"/>
    </source>
</evidence>
<dbReference type="Proteomes" id="UP000194946">
    <property type="component" value="Unassembled WGS sequence"/>
</dbReference>
<sequence length="234" mass="24787">MVKNTGLILALDTKDPAQAEQWAKIADATGQMIKIGMEFTYACGFDAVARLAQGRKIFLDLKLHDIPNTVASAIASLASVKPAMLTIHALGGKDMIAAARKSVDANFLSGQKPILLAVTVLTSMNQENLNSIGISVTPLEQVLLLGKMALAAGADGLVCSPQEVAYLREHLGEDVVLVVPGIRMQDAVADDQQRVMTPAQARQAGASWVVVGRPITKAVDPEAMAKHIVQELQG</sequence>
<dbReference type="CDD" id="cd04725">
    <property type="entry name" value="OMP_decarboxylase_like"/>
    <property type="match status" value="1"/>
</dbReference>
<feature type="binding site" evidence="9 11">
    <location>
        <position position="122"/>
    </location>
    <ligand>
        <name>substrate</name>
    </ligand>
</feature>
<feature type="binding site" evidence="9 11">
    <location>
        <position position="34"/>
    </location>
    <ligand>
        <name>substrate</name>
    </ligand>
</feature>
<feature type="active site" description="For OMPdecase activity" evidence="10">
    <location>
        <position position="62"/>
    </location>
</feature>
<feature type="binding site" evidence="9 11">
    <location>
        <position position="192"/>
    </location>
    <ligand>
        <name>substrate</name>
    </ligand>
</feature>
<dbReference type="NCBIfam" id="TIGR01740">
    <property type="entry name" value="pyrF"/>
    <property type="match status" value="1"/>
</dbReference>
<dbReference type="RefSeq" id="WP_008854793.1">
    <property type="nucleotide sequence ID" value="NZ_JOPB01000008.1"/>
</dbReference>
<evidence type="ECO:0000256" key="3">
    <source>
        <dbReference type="ARBA" id="ARBA00011738"/>
    </source>
</evidence>
<dbReference type="InterPro" id="IPR047596">
    <property type="entry name" value="OMPdecase_bac"/>
</dbReference>
<dbReference type="GO" id="GO:0006207">
    <property type="term" value="P:'de novo' pyrimidine nucleobase biosynthetic process"/>
    <property type="evidence" value="ECO:0007669"/>
    <property type="project" value="InterPro"/>
</dbReference>
<gene>
    <name evidence="9" type="primary">pyrF</name>
    <name evidence="14" type="ORF">HK18_11215</name>
</gene>
<dbReference type="Pfam" id="PF00215">
    <property type="entry name" value="OMPdecase"/>
    <property type="match status" value="1"/>
</dbReference>
<dbReference type="InterPro" id="IPR013785">
    <property type="entry name" value="Aldolase_TIM"/>
</dbReference>
<accession>A0A251ZTV4</accession>
<feature type="binding site" evidence="9">
    <location>
        <begin position="60"/>
        <end position="69"/>
    </location>
    <ligand>
        <name>substrate</name>
    </ligand>
</feature>
<organism evidence="14 15">
    <name type="scientific">Commensalibacter intestini</name>
    <dbReference type="NCBI Taxonomy" id="479936"/>
    <lineage>
        <taxon>Bacteria</taxon>
        <taxon>Pseudomonadati</taxon>
        <taxon>Pseudomonadota</taxon>
        <taxon>Alphaproteobacteria</taxon>
        <taxon>Acetobacterales</taxon>
        <taxon>Acetobacteraceae</taxon>
    </lineage>
</organism>
<dbReference type="AlphaFoldDB" id="A0A251ZTV4"/>
<evidence type="ECO:0000256" key="6">
    <source>
        <dbReference type="ARBA" id="ARBA00023239"/>
    </source>
</evidence>
<evidence type="ECO:0000313" key="15">
    <source>
        <dbReference type="Proteomes" id="UP000194946"/>
    </source>
</evidence>
<evidence type="ECO:0000256" key="2">
    <source>
        <dbReference type="ARBA" id="ARBA00004861"/>
    </source>
</evidence>
<reference evidence="15" key="1">
    <citation type="submission" date="2014-06" db="EMBL/GenBank/DDBJ databases">
        <authorList>
            <person name="Winans N.J."/>
            <person name="Newell P.D."/>
            <person name="Douglas A.E."/>
        </authorList>
    </citation>
    <scope>NUCLEOTIDE SEQUENCE [LARGE SCALE GENOMIC DNA]</scope>
    <source>
        <strain evidence="15">DmL_052</strain>
    </source>
</reference>
<dbReference type="NCBIfam" id="NF001273">
    <property type="entry name" value="PRK00230.1"/>
    <property type="match status" value="1"/>
</dbReference>
<evidence type="ECO:0000313" key="14">
    <source>
        <dbReference type="EMBL" id="OUI78099.1"/>
    </source>
</evidence>
<evidence type="ECO:0000256" key="9">
    <source>
        <dbReference type="HAMAP-Rule" id="MF_01200"/>
    </source>
</evidence>
<evidence type="ECO:0000259" key="13">
    <source>
        <dbReference type="SMART" id="SM00934"/>
    </source>
</evidence>
<dbReference type="PANTHER" id="PTHR32119:SF2">
    <property type="entry name" value="OROTIDINE 5'-PHOSPHATE DECARBOXYLASE"/>
    <property type="match status" value="1"/>
</dbReference>
<comment type="caution">
    <text evidence="14">The sequence shown here is derived from an EMBL/GenBank/DDBJ whole genome shotgun (WGS) entry which is preliminary data.</text>
</comment>
<evidence type="ECO:0000256" key="7">
    <source>
        <dbReference type="ARBA" id="ARBA00049157"/>
    </source>
</evidence>
<keyword evidence="6 9" id="KW-0456">Lyase</keyword>
<protein>
    <recommendedName>
        <fullName evidence="9">Orotidine 5'-phosphate decarboxylase</fullName>
        <ecNumber evidence="9">4.1.1.23</ecNumber>
    </recommendedName>
    <alternativeName>
        <fullName evidence="9">OMP decarboxylase</fullName>
        <shortName evidence="9">OMPDCase</shortName>
        <shortName evidence="9">OMPdecase</shortName>
    </alternativeName>
</protein>
<dbReference type="InterPro" id="IPR014732">
    <property type="entry name" value="OMPdecase"/>
</dbReference>